<reference evidence="2 3" key="1">
    <citation type="submission" date="2020-02" db="EMBL/GenBank/DDBJ databases">
        <authorList>
            <person name="Ma Q."/>
            <person name="Huang Y."/>
            <person name="Song X."/>
            <person name="Pei D."/>
        </authorList>
    </citation>
    <scope>NUCLEOTIDE SEQUENCE [LARGE SCALE GENOMIC DNA]</scope>
    <source>
        <strain evidence="2">Sxm20200214</strain>
        <tissue evidence="2">Leaf</tissue>
    </source>
</reference>
<feature type="compositionally biased region" description="Polar residues" evidence="1">
    <location>
        <begin position="60"/>
        <end position="71"/>
    </location>
</feature>
<feature type="compositionally biased region" description="Basic and acidic residues" evidence="1">
    <location>
        <begin position="12"/>
        <end position="30"/>
    </location>
</feature>
<dbReference type="AlphaFoldDB" id="A0A8X7UBR2"/>
<dbReference type="EMBL" id="JAAMPC010000013">
    <property type="protein sequence ID" value="KAG2270261.1"/>
    <property type="molecule type" value="Genomic_DNA"/>
</dbReference>
<sequence>MILVKPRSGKKRPLDEDTRHRSLKHAGDLKKKTKLRGISIPKTRPPELNHPYAPHRTSKRLTNSTNGEASP</sequence>
<dbReference type="Proteomes" id="UP000886595">
    <property type="component" value="Unassembled WGS sequence"/>
</dbReference>
<keyword evidence="3" id="KW-1185">Reference proteome</keyword>
<proteinExistence type="predicted"/>
<protein>
    <submittedName>
        <fullName evidence="2">Uncharacterized protein</fullName>
    </submittedName>
</protein>
<accession>A0A8X7UBR2</accession>
<organism evidence="2 3">
    <name type="scientific">Brassica carinata</name>
    <name type="common">Ethiopian mustard</name>
    <name type="synonym">Abyssinian cabbage</name>
    <dbReference type="NCBI Taxonomy" id="52824"/>
    <lineage>
        <taxon>Eukaryota</taxon>
        <taxon>Viridiplantae</taxon>
        <taxon>Streptophyta</taxon>
        <taxon>Embryophyta</taxon>
        <taxon>Tracheophyta</taxon>
        <taxon>Spermatophyta</taxon>
        <taxon>Magnoliopsida</taxon>
        <taxon>eudicotyledons</taxon>
        <taxon>Gunneridae</taxon>
        <taxon>Pentapetalae</taxon>
        <taxon>rosids</taxon>
        <taxon>malvids</taxon>
        <taxon>Brassicales</taxon>
        <taxon>Brassicaceae</taxon>
        <taxon>Brassiceae</taxon>
        <taxon>Brassica</taxon>
    </lineage>
</organism>
<feature type="region of interest" description="Disordered" evidence="1">
    <location>
        <begin position="1"/>
        <end position="71"/>
    </location>
</feature>
<gene>
    <name evidence="2" type="ORF">Bca52824_064816</name>
</gene>
<comment type="caution">
    <text evidence="2">The sequence shown here is derived from an EMBL/GenBank/DDBJ whole genome shotgun (WGS) entry which is preliminary data.</text>
</comment>
<evidence type="ECO:0000313" key="3">
    <source>
        <dbReference type="Proteomes" id="UP000886595"/>
    </source>
</evidence>
<name>A0A8X7UBR2_BRACI</name>
<evidence type="ECO:0000256" key="1">
    <source>
        <dbReference type="SAM" id="MobiDB-lite"/>
    </source>
</evidence>
<evidence type="ECO:0000313" key="2">
    <source>
        <dbReference type="EMBL" id="KAG2270261.1"/>
    </source>
</evidence>